<evidence type="ECO:0000256" key="7">
    <source>
        <dbReference type="RuleBase" id="RU363032"/>
    </source>
</evidence>
<feature type="transmembrane region" description="Helical" evidence="7">
    <location>
        <begin position="255"/>
        <end position="276"/>
    </location>
</feature>
<feature type="transmembrane region" description="Helical" evidence="7">
    <location>
        <begin position="139"/>
        <end position="160"/>
    </location>
</feature>
<keyword evidence="4 7" id="KW-0812">Transmembrane</keyword>
<keyword evidence="3" id="KW-1003">Cell membrane</keyword>
<dbReference type="Pfam" id="PF00528">
    <property type="entry name" value="BPD_transp_1"/>
    <property type="match status" value="1"/>
</dbReference>
<dbReference type="CDD" id="cd06261">
    <property type="entry name" value="TM_PBP2"/>
    <property type="match status" value="1"/>
</dbReference>
<comment type="subcellular location">
    <subcellularLocation>
        <location evidence="1 7">Cell membrane</location>
        <topology evidence="1 7">Multi-pass membrane protein</topology>
    </subcellularLocation>
</comment>
<dbReference type="AlphaFoldDB" id="A0AAE3J726"/>
<dbReference type="Gene3D" id="1.10.3720.10">
    <property type="entry name" value="MetI-like"/>
    <property type="match status" value="1"/>
</dbReference>
<organism evidence="9 10">
    <name type="scientific">Fusicatenibacter faecihominis</name>
    <dbReference type="NCBI Taxonomy" id="2881276"/>
    <lineage>
        <taxon>Bacteria</taxon>
        <taxon>Bacillati</taxon>
        <taxon>Bacillota</taxon>
        <taxon>Clostridia</taxon>
        <taxon>Lachnospirales</taxon>
        <taxon>Lachnospiraceae</taxon>
        <taxon>Fusicatenibacter</taxon>
    </lineage>
</organism>
<feature type="transmembrane region" description="Helical" evidence="7">
    <location>
        <begin position="12"/>
        <end position="33"/>
    </location>
</feature>
<dbReference type="InterPro" id="IPR000515">
    <property type="entry name" value="MetI-like"/>
</dbReference>
<dbReference type="InterPro" id="IPR035906">
    <property type="entry name" value="MetI-like_sf"/>
</dbReference>
<comment type="caution">
    <text evidence="9">The sequence shown here is derived from an EMBL/GenBank/DDBJ whole genome shotgun (WGS) entry which is preliminary data.</text>
</comment>
<keyword evidence="2 7" id="KW-0813">Transport</keyword>
<proteinExistence type="inferred from homology"/>
<evidence type="ECO:0000256" key="5">
    <source>
        <dbReference type="ARBA" id="ARBA00022989"/>
    </source>
</evidence>
<evidence type="ECO:0000256" key="2">
    <source>
        <dbReference type="ARBA" id="ARBA00022448"/>
    </source>
</evidence>
<dbReference type="PANTHER" id="PTHR43744:SF9">
    <property type="entry name" value="POLYGALACTURONAN_RHAMNOGALACTURONAN TRANSPORT SYSTEM PERMEASE PROTEIN YTCP"/>
    <property type="match status" value="1"/>
</dbReference>
<reference evidence="9 10" key="1">
    <citation type="submission" date="2021-10" db="EMBL/GenBank/DDBJ databases">
        <title>Anaerobic single-cell dispensing facilitates the cultivation of human gut bacteria.</title>
        <authorList>
            <person name="Afrizal A."/>
        </authorList>
    </citation>
    <scope>NUCLEOTIDE SEQUENCE [LARGE SCALE GENOMIC DNA]</scope>
    <source>
        <strain evidence="9 10">CLA-AA-H277</strain>
    </source>
</reference>
<gene>
    <name evidence="9" type="ORF">LKD71_12400</name>
</gene>
<dbReference type="EMBL" id="JAJEPR010000022">
    <property type="protein sequence ID" value="MCC2190587.1"/>
    <property type="molecule type" value="Genomic_DNA"/>
</dbReference>
<keyword evidence="5 7" id="KW-1133">Transmembrane helix</keyword>
<feature type="domain" description="ABC transmembrane type-1" evidence="8">
    <location>
        <begin position="72"/>
        <end position="276"/>
    </location>
</feature>
<keyword evidence="6 7" id="KW-0472">Membrane</keyword>
<protein>
    <submittedName>
        <fullName evidence="9">Carbohydrate ABC transporter permease</fullName>
    </submittedName>
</protein>
<sequence>MKKRIKVSQVALYGILTLISVLWIIPVLFIFSLSVTPETSLSEVGYRLIPKEITFDAYTYIIKNPAQILNSYKISIIVTVIGTVAGLMFTTGIAYAMSRKDFKLGKHITRFVMFAMLFHGGLIPTYIVVTQVLHLGNTLWVLILTMLVSPWNIFLMKSFLSSIPTELLEASFIDGATEYQTYFKVVLPLAKPGLATVGLLILFSYWNDWYQAMLYIDNMDLVPLQLLLYKIISNIQFVLQNSFYLASEGGSFPTIAARMATCVIAIAPMLLAFPFFQKYLAKGLTLGSVKG</sequence>
<evidence type="ECO:0000259" key="8">
    <source>
        <dbReference type="PROSITE" id="PS50928"/>
    </source>
</evidence>
<evidence type="ECO:0000313" key="9">
    <source>
        <dbReference type="EMBL" id="MCC2190587.1"/>
    </source>
</evidence>
<dbReference type="SUPFAM" id="SSF161098">
    <property type="entry name" value="MetI-like"/>
    <property type="match status" value="1"/>
</dbReference>
<name>A0AAE3J726_9FIRM</name>
<evidence type="ECO:0000256" key="1">
    <source>
        <dbReference type="ARBA" id="ARBA00004651"/>
    </source>
</evidence>
<evidence type="ECO:0000256" key="6">
    <source>
        <dbReference type="ARBA" id="ARBA00023136"/>
    </source>
</evidence>
<feature type="transmembrane region" description="Helical" evidence="7">
    <location>
        <begin position="108"/>
        <end position="127"/>
    </location>
</feature>
<accession>A0AAE3J726</accession>
<dbReference type="Proteomes" id="UP001197875">
    <property type="component" value="Unassembled WGS sequence"/>
</dbReference>
<keyword evidence="10" id="KW-1185">Reference proteome</keyword>
<evidence type="ECO:0000256" key="4">
    <source>
        <dbReference type="ARBA" id="ARBA00022692"/>
    </source>
</evidence>
<feature type="transmembrane region" description="Helical" evidence="7">
    <location>
        <begin position="74"/>
        <end position="96"/>
    </location>
</feature>
<dbReference type="GO" id="GO:0055085">
    <property type="term" value="P:transmembrane transport"/>
    <property type="evidence" value="ECO:0007669"/>
    <property type="project" value="InterPro"/>
</dbReference>
<evidence type="ECO:0000313" key="10">
    <source>
        <dbReference type="Proteomes" id="UP001197875"/>
    </source>
</evidence>
<dbReference type="GO" id="GO:0005886">
    <property type="term" value="C:plasma membrane"/>
    <property type="evidence" value="ECO:0007669"/>
    <property type="project" value="UniProtKB-SubCell"/>
</dbReference>
<evidence type="ECO:0000256" key="3">
    <source>
        <dbReference type="ARBA" id="ARBA00022475"/>
    </source>
</evidence>
<dbReference type="PANTHER" id="PTHR43744">
    <property type="entry name" value="ABC TRANSPORTER PERMEASE PROTEIN MG189-RELATED-RELATED"/>
    <property type="match status" value="1"/>
</dbReference>
<dbReference type="PROSITE" id="PS50928">
    <property type="entry name" value="ABC_TM1"/>
    <property type="match status" value="1"/>
</dbReference>
<comment type="similarity">
    <text evidence="7">Belongs to the binding-protein-dependent transport system permease family.</text>
</comment>
<dbReference type="RefSeq" id="WP_227615656.1">
    <property type="nucleotide sequence ID" value="NZ_JAJEPR010000022.1"/>
</dbReference>
<feature type="transmembrane region" description="Helical" evidence="7">
    <location>
        <begin position="181"/>
        <end position="206"/>
    </location>
</feature>